<dbReference type="Pfam" id="PF25973">
    <property type="entry name" value="BSH_CzcB"/>
    <property type="match status" value="1"/>
</dbReference>
<dbReference type="InterPro" id="IPR051909">
    <property type="entry name" value="MFP_Cation_Efflux"/>
</dbReference>
<dbReference type="NCBIfam" id="TIGR01730">
    <property type="entry name" value="RND_mfp"/>
    <property type="match status" value="1"/>
</dbReference>
<dbReference type="PANTHER" id="PTHR30097:SF4">
    <property type="entry name" value="SLR6042 PROTEIN"/>
    <property type="match status" value="1"/>
</dbReference>
<dbReference type="eggNOG" id="COG0845">
    <property type="taxonomic scope" value="Bacteria"/>
</dbReference>
<accession>C1AA58</accession>
<evidence type="ECO:0000256" key="1">
    <source>
        <dbReference type="ARBA" id="ARBA00009477"/>
    </source>
</evidence>
<dbReference type="HOGENOM" id="CLU_018816_13_3_0"/>
<dbReference type="GO" id="GO:0030313">
    <property type="term" value="C:cell envelope"/>
    <property type="evidence" value="ECO:0007669"/>
    <property type="project" value="TreeGrafter"/>
</dbReference>
<dbReference type="GO" id="GO:0015679">
    <property type="term" value="P:plasma membrane copper ion transport"/>
    <property type="evidence" value="ECO:0007669"/>
    <property type="project" value="TreeGrafter"/>
</dbReference>
<dbReference type="Proteomes" id="UP000002209">
    <property type="component" value="Chromosome"/>
</dbReference>
<evidence type="ECO:0000256" key="3">
    <source>
        <dbReference type="SAM" id="SignalP"/>
    </source>
</evidence>
<dbReference type="KEGG" id="gau:GAU_2614"/>
<feature type="chain" id="PRO_5002906770" evidence="3">
    <location>
        <begin position="28"/>
        <end position="404"/>
    </location>
</feature>
<dbReference type="Gene3D" id="2.40.50.100">
    <property type="match status" value="1"/>
</dbReference>
<dbReference type="Gene3D" id="1.10.287.470">
    <property type="entry name" value="Helix hairpin bin"/>
    <property type="match status" value="1"/>
</dbReference>
<dbReference type="InterPro" id="IPR058647">
    <property type="entry name" value="BSH_CzcB-like"/>
</dbReference>
<keyword evidence="6" id="KW-1185">Reference proteome</keyword>
<sequence length="404" mass="42515">MHACTPLKPLPYLFPVLLLMACGGNTAQVPVTEHAGGTESPVDTMTFSAEAARIADITTDTVRTLPWQASVTAPGRLMLDPSAFESIGSITEGRITHVTVRVGDRVTAGQTLVMIHSHEIMDARSGLLRAKARLDAAIAERDLANTSAARAQRLFDARALSRAELERAAVAERVARAGYDEATAERDRAAALVEHLAGTGPLPTGADEHDVLIRTPISGVVTERIAQPGSVVLPGMPLVTVGDPRRLQLQLHLAENAATGIDVGSVVRYALSDAPSVTHTARVTRIAPTIDTLTRTVEVVARPEAVSPARAESFVQAQVLGQGTKPALVVPIGAIQAIGSEMVVFVAEYRGVDLVLRAATVQVGRRSVDRAEVIHGVSSGALVVVRGAAIAKAELMRRRGGLGD</sequence>
<comment type="similarity">
    <text evidence="1">Belongs to the membrane fusion protein (MFP) (TC 8.A.1) family.</text>
</comment>
<evidence type="ECO:0000256" key="2">
    <source>
        <dbReference type="ARBA" id="ARBA00022448"/>
    </source>
</evidence>
<gene>
    <name evidence="5" type="ordered locus">GAU_2614</name>
</gene>
<dbReference type="GO" id="GO:0060003">
    <property type="term" value="P:copper ion export"/>
    <property type="evidence" value="ECO:0007669"/>
    <property type="project" value="TreeGrafter"/>
</dbReference>
<evidence type="ECO:0000313" key="6">
    <source>
        <dbReference type="Proteomes" id="UP000002209"/>
    </source>
</evidence>
<organism evidence="5 6">
    <name type="scientific">Gemmatimonas aurantiaca (strain DSM 14586 / JCM 11422 / NBRC 100505 / T-27)</name>
    <dbReference type="NCBI Taxonomy" id="379066"/>
    <lineage>
        <taxon>Bacteria</taxon>
        <taxon>Pseudomonadati</taxon>
        <taxon>Gemmatimonadota</taxon>
        <taxon>Gemmatimonadia</taxon>
        <taxon>Gemmatimonadales</taxon>
        <taxon>Gemmatimonadaceae</taxon>
        <taxon>Gemmatimonas</taxon>
    </lineage>
</organism>
<dbReference type="STRING" id="379066.GAU_2614"/>
<keyword evidence="3" id="KW-0732">Signal</keyword>
<evidence type="ECO:0000313" key="5">
    <source>
        <dbReference type="EMBL" id="BAH39656.1"/>
    </source>
</evidence>
<dbReference type="SUPFAM" id="SSF111369">
    <property type="entry name" value="HlyD-like secretion proteins"/>
    <property type="match status" value="1"/>
</dbReference>
<reference evidence="6" key="1">
    <citation type="submission" date="2006-03" db="EMBL/GenBank/DDBJ databases">
        <title>Complete genome sequence of Gemmatimonas aurantiaca T-27 that represents a novel phylum Gemmatimonadetes.</title>
        <authorList>
            <person name="Takasaki K."/>
            <person name="Ichikawa N."/>
            <person name="Miura H."/>
            <person name="Matsushita S."/>
            <person name="Watanabe Y."/>
            <person name="Oguchi A."/>
            <person name="Ankai A."/>
            <person name="Yashiro I."/>
            <person name="Takahashi M."/>
            <person name="Terui Y."/>
            <person name="Fukui S."/>
            <person name="Yokoyama H."/>
            <person name="Tanikawa S."/>
            <person name="Hanada S."/>
            <person name="Kamagata Y."/>
            <person name="Fujita N."/>
        </authorList>
    </citation>
    <scope>NUCLEOTIDE SEQUENCE [LARGE SCALE GENOMIC DNA]</scope>
    <source>
        <strain evidence="6">T-27 / DSM 14586 / JCM 11422 / NBRC 100505</strain>
    </source>
</reference>
<dbReference type="Gene3D" id="2.40.30.170">
    <property type="match status" value="1"/>
</dbReference>
<keyword evidence="2" id="KW-0813">Transport</keyword>
<dbReference type="GO" id="GO:0016020">
    <property type="term" value="C:membrane"/>
    <property type="evidence" value="ECO:0007669"/>
    <property type="project" value="InterPro"/>
</dbReference>
<dbReference type="GO" id="GO:0022857">
    <property type="term" value="F:transmembrane transporter activity"/>
    <property type="evidence" value="ECO:0007669"/>
    <property type="project" value="InterPro"/>
</dbReference>
<dbReference type="Gene3D" id="2.40.420.20">
    <property type="match status" value="1"/>
</dbReference>
<protein>
    <submittedName>
        <fullName evidence="5">Secretion protein HlyD family protein</fullName>
    </submittedName>
</protein>
<name>C1AA58_GEMAT</name>
<dbReference type="AlphaFoldDB" id="C1AA58"/>
<dbReference type="InterPro" id="IPR006143">
    <property type="entry name" value="RND_pump_MFP"/>
</dbReference>
<feature type="signal peptide" evidence="3">
    <location>
        <begin position="1"/>
        <end position="27"/>
    </location>
</feature>
<proteinExistence type="inferred from homology"/>
<dbReference type="PANTHER" id="PTHR30097">
    <property type="entry name" value="CATION EFFLUX SYSTEM PROTEIN CUSB"/>
    <property type="match status" value="1"/>
</dbReference>
<evidence type="ECO:0000259" key="4">
    <source>
        <dbReference type="Pfam" id="PF25973"/>
    </source>
</evidence>
<feature type="domain" description="CzcB-like barrel-sandwich hybrid" evidence="4">
    <location>
        <begin position="91"/>
        <end position="243"/>
    </location>
</feature>
<dbReference type="EMBL" id="AP009153">
    <property type="protein sequence ID" value="BAH39656.1"/>
    <property type="molecule type" value="Genomic_DNA"/>
</dbReference>